<dbReference type="EMBL" id="BAABHO010000019">
    <property type="protein sequence ID" value="GAA4790978.1"/>
    <property type="molecule type" value="Genomic_DNA"/>
</dbReference>
<dbReference type="Proteomes" id="UP001500928">
    <property type="component" value="Unassembled WGS sequence"/>
</dbReference>
<dbReference type="RefSeq" id="WP_345415399.1">
    <property type="nucleotide sequence ID" value="NZ_BAABHO010000019.1"/>
</dbReference>
<accession>A0ABP9B817</accession>
<reference evidence="4" key="1">
    <citation type="journal article" date="2019" name="Int. J. Syst. Evol. Microbiol.">
        <title>The Global Catalogue of Microorganisms (GCM) 10K type strain sequencing project: providing services to taxonomists for standard genome sequencing and annotation.</title>
        <authorList>
            <consortium name="The Broad Institute Genomics Platform"/>
            <consortium name="The Broad Institute Genome Sequencing Center for Infectious Disease"/>
            <person name="Wu L."/>
            <person name="Ma J."/>
        </authorList>
    </citation>
    <scope>NUCLEOTIDE SEQUENCE [LARGE SCALE GENOMIC DNA]</scope>
    <source>
        <strain evidence="4">JCM 17979</strain>
    </source>
</reference>
<dbReference type="Pfam" id="PF09851">
    <property type="entry name" value="SHOCT"/>
    <property type="match status" value="1"/>
</dbReference>
<sequence length="83" mass="9371">MMWGYGWDGGWMGPLMGVSAVLWWVLVIVVVLGVVRWLRSPQAPGVGPAPAERDAREILDRRYARGEIDAEEYTERRRVLTGS</sequence>
<evidence type="ECO:0000313" key="3">
    <source>
        <dbReference type="EMBL" id="GAA4790978.1"/>
    </source>
</evidence>
<dbReference type="InterPro" id="IPR018649">
    <property type="entry name" value="SHOCT"/>
</dbReference>
<keyword evidence="4" id="KW-1185">Reference proteome</keyword>
<keyword evidence="1" id="KW-0812">Transmembrane</keyword>
<keyword evidence="1" id="KW-0472">Membrane</keyword>
<organism evidence="3 4">
    <name type="scientific">Actinomycetospora chlora</name>
    <dbReference type="NCBI Taxonomy" id="663608"/>
    <lineage>
        <taxon>Bacteria</taxon>
        <taxon>Bacillati</taxon>
        <taxon>Actinomycetota</taxon>
        <taxon>Actinomycetes</taxon>
        <taxon>Pseudonocardiales</taxon>
        <taxon>Pseudonocardiaceae</taxon>
        <taxon>Actinomycetospora</taxon>
    </lineage>
</organism>
<keyword evidence="1" id="KW-1133">Transmembrane helix</keyword>
<feature type="transmembrane region" description="Helical" evidence="1">
    <location>
        <begin position="20"/>
        <end position="38"/>
    </location>
</feature>
<feature type="domain" description="SHOCT" evidence="2">
    <location>
        <begin position="54"/>
        <end position="80"/>
    </location>
</feature>
<name>A0ABP9B817_9PSEU</name>
<evidence type="ECO:0000313" key="4">
    <source>
        <dbReference type="Proteomes" id="UP001500928"/>
    </source>
</evidence>
<protein>
    <recommendedName>
        <fullName evidence="2">SHOCT domain-containing protein</fullName>
    </recommendedName>
</protein>
<gene>
    <name evidence="3" type="ORF">GCM10023200_27660</name>
</gene>
<comment type="caution">
    <text evidence="3">The sequence shown here is derived from an EMBL/GenBank/DDBJ whole genome shotgun (WGS) entry which is preliminary data.</text>
</comment>
<evidence type="ECO:0000256" key="1">
    <source>
        <dbReference type="SAM" id="Phobius"/>
    </source>
</evidence>
<proteinExistence type="predicted"/>
<evidence type="ECO:0000259" key="2">
    <source>
        <dbReference type="Pfam" id="PF09851"/>
    </source>
</evidence>